<gene>
    <name evidence="2" type="ORF">ACFFFR_07775</name>
</gene>
<accession>A0ABV6PCD3</accession>
<dbReference type="EMBL" id="JBHLUB010000029">
    <property type="protein sequence ID" value="MFC0582276.1"/>
    <property type="molecule type" value="Genomic_DNA"/>
</dbReference>
<keyword evidence="1" id="KW-0812">Transmembrane</keyword>
<evidence type="ECO:0000313" key="2">
    <source>
        <dbReference type="EMBL" id="MFC0582276.1"/>
    </source>
</evidence>
<keyword evidence="1" id="KW-0472">Membrane</keyword>
<feature type="transmembrane region" description="Helical" evidence="1">
    <location>
        <begin position="16"/>
        <end position="35"/>
    </location>
</feature>
<feature type="transmembrane region" description="Helical" evidence="1">
    <location>
        <begin position="80"/>
        <end position="97"/>
    </location>
</feature>
<keyword evidence="1" id="KW-1133">Transmembrane helix</keyword>
<name>A0ABV6PCD3_9MICC</name>
<proteinExistence type="predicted"/>
<evidence type="ECO:0000256" key="1">
    <source>
        <dbReference type="SAM" id="Phobius"/>
    </source>
</evidence>
<protein>
    <submittedName>
        <fullName evidence="2">DUF2516 family protein</fullName>
    </submittedName>
</protein>
<reference evidence="2 3" key="1">
    <citation type="submission" date="2024-09" db="EMBL/GenBank/DDBJ databases">
        <authorList>
            <person name="Sun Q."/>
            <person name="Mori K."/>
        </authorList>
    </citation>
    <scope>NUCLEOTIDE SEQUENCE [LARGE SCALE GENOMIC DNA]</scope>
    <source>
        <strain evidence="2 3">NCAIM B.02604</strain>
    </source>
</reference>
<organism evidence="2 3">
    <name type="scientific">Micrococcoides hystricis</name>
    <dbReference type="NCBI Taxonomy" id="1572761"/>
    <lineage>
        <taxon>Bacteria</taxon>
        <taxon>Bacillati</taxon>
        <taxon>Actinomycetota</taxon>
        <taxon>Actinomycetes</taxon>
        <taxon>Micrococcales</taxon>
        <taxon>Micrococcaceae</taxon>
        <taxon>Micrococcoides</taxon>
    </lineage>
</organism>
<dbReference type="RefSeq" id="WP_377459314.1">
    <property type="nucleotide sequence ID" value="NZ_JBHLUB010000029.1"/>
</dbReference>
<evidence type="ECO:0000313" key="3">
    <source>
        <dbReference type="Proteomes" id="UP001589862"/>
    </source>
</evidence>
<keyword evidence="3" id="KW-1185">Reference proteome</keyword>
<sequence>MMNISGPFLLALQAEYWLNVLLSLVVMIMAVWAFVHAAKSHAQNFVVSGKRTKNFWLGLTGASAAVMLLMIFGAMLPFGMLFQLAAACVCGVYLAGVRPEVSGPKQTGYYGF</sequence>
<comment type="caution">
    <text evidence="2">The sequence shown here is derived from an EMBL/GenBank/DDBJ whole genome shotgun (WGS) entry which is preliminary data.</text>
</comment>
<feature type="transmembrane region" description="Helical" evidence="1">
    <location>
        <begin position="55"/>
        <end position="74"/>
    </location>
</feature>
<dbReference type="Pfam" id="PF10724">
    <property type="entry name" value="DUF2516"/>
    <property type="match status" value="1"/>
</dbReference>
<dbReference type="InterPro" id="IPR019662">
    <property type="entry name" value="DUF2516"/>
</dbReference>
<dbReference type="Proteomes" id="UP001589862">
    <property type="component" value="Unassembled WGS sequence"/>
</dbReference>